<feature type="chain" id="PRO_5021972260" evidence="2">
    <location>
        <begin position="29"/>
        <end position="368"/>
    </location>
</feature>
<evidence type="ECO:0000313" key="3">
    <source>
        <dbReference type="EMBL" id="TMJ09855.1"/>
    </source>
</evidence>
<organism evidence="3 4">
    <name type="scientific">Candidatus Segetimicrobium genomatis</name>
    <dbReference type="NCBI Taxonomy" id="2569760"/>
    <lineage>
        <taxon>Bacteria</taxon>
        <taxon>Bacillati</taxon>
        <taxon>Candidatus Sysuimicrobiota</taxon>
        <taxon>Candidatus Sysuimicrobiia</taxon>
        <taxon>Candidatus Sysuimicrobiales</taxon>
        <taxon>Candidatus Segetimicrobiaceae</taxon>
        <taxon>Candidatus Segetimicrobium</taxon>
    </lineage>
</organism>
<dbReference type="Pfam" id="PF10282">
    <property type="entry name" value="Lactonase"/>
    <property type="match status" value="1"/>
</dbReference>
<dbReference type="InterPro" id="IPR011048">
    <property type="entry name" value="Haem_d1_sf"/>
</dbReference>
<dbReference type="Gene3D" id="2.130.10.10">
    <property type="entry name" value="YVTN repeat-like/Quinoprotein amine dehydrogenase"/>
    <property type="match status" value="3"/>
</dbReference>
<dbReference type="InterPro" id="IPR015943">
    <property type="entry name" value="WD40/YVTN_repeat-like_dom_sf"/>
</dbReference>
<reference evidence="3 4" key="1">
    <citation type="journal article" date="2019" name="Nat. Microbiol.">
        <title>Mediterranean grassland soil C-N compound turnover is dependent on rainfall and depth, and is mediated by genomically divergent microorganisms.</title>
        <authorList>
            <person name="Diamond S."/>
            <person name="Andeer P.F."/>
            <person name="Li Z."/>
            <person name="Crits-Christoph A."/>
            <person name="Burstein D."/>
            <person name="Anantharaman K."/>
            <person name="Lane K.R."/>
            <person name="Thomas B.C."/>
            <person name="Pan C."/>
            <person name="Northen T.R."/>
            <person name="Banfield J.F."/>
        </authorList>
    </citation>
    <scope>NUCLEOTIDE SEQUENCE [LARGE SCALE GENOMIC DNA]</scope>
    <source>
        <strain evidence="3">NP_2</strain>
    </source>
</reference>
<evidence type="ECO:0000313" key="4">
    <source>
        <dbReference type="Proteomes" id="UP000318661"/>
    </source>
</evidence>
<dbReference type="Proteomes" id="UP000318661">
    <property type="component" value="Unassembled WGS sequence"/>
</dbReference>
<dbReference type="SUPFAM" id="SSF51004">
    <property type="entry name" value="C-terminal (heme d1) domain of cytochrome cd1-nitrite reductase"/>
    <property type="match status" value="1"/>
</dbReference>
<sequence length="368" mass="36444">MLRKMFRGLAFGIGAAALIGLSLLPASAASGGAAGAVYALTNSPAGNAVVVYQRGADGSLTPDGLFATGGLGTGSSLGSQGGVIVSDDHQLLFAVNAGDNTISSFRIRPDGLELADTASSGGTMPTSVAFFRGLLYVLNAGVPNNVSGFVVGRDGSLTLIAGSERSLSGADTGPAEVGFSDDGKAVIVAEKATNRIDVYVVGADGLLSGPTVFPSAGPTPFGFAVDKRNTLLVSEAGAGGGASSYRIGANGSLTPVSSMVMTGQRAACWAAVTKNGRYGYVTNAGTGNISGFAIAQDGSASLLNADGVTAATGGNPQDMALSLDSSYLYARVPVTGVIAIFRIRSDGSLDPLPSLTGTPTGLAGLAGY</sequence>
<dbReference type="GO" id="GO:0017057">
    <property type="term" value="F:6-phosphogluconolactonase activity"/>
    <property type="evidence" value="ECO:0007669"/>
    <property type="project" value="TreeGrafter"/>
</dbReference>
<dbReference type="AlphaFoldDB" id="A0A537LPD2"/>
<dbReference type="PANTHER" id="PTHR30344">
    <property type="entry name" value="6-PHOSPHOGLUCONOLACTONASE-RELATED"/>
    <property type="match status" value="1"/>
</dbReference>
<accession>A0A537LPD2</accession>
<feature type="signal peptide" evidence="2">
    <location>
        <begin position="1"/>
        <end position="28"/>
    </location>
</feature>
<gene>
    <name evidence="3" type="ORF">E6G99_02020</name>
</gene>
<protein>
    <submittedName>
        <fullName evidence="3">Lactonase family protein</fullName>
    </submittedName>
</protein>
<dbReference type="EMBL" id="VBAJ01000034">
    <property type="protein sequence ID" value="TMJ09855.1"/>
    <property type="molecule type" value="Genomic_DNA"/>
</dbReference>
<dbReference type="InterPro" id="IPR019405">
    <property type="entry name" value="Lactonase_7-beta_prop"/>
</dbReference>
<evidence type="ECO:0000256" key="1">
    <source>
        <dbReference type="ARBA" id="ARBA00005564"/>
    </source>
</evidence>
<dbReference type="InterPro" id="IPR050282">
    <property type="entry name" value="Cycloisomerase_2"/>
</dbReference>
<proteinExistence type="inferred from homology"/>
<name>A0A537LPD2_9BACT</name>
<evidence type="ECO:0000256" key="2">
    <source>
        <dbReference type="SAM" id="SignalP"/>
    </source>
</evidence>
<comment type="similarity">
    <text evidence="1">Belongs to the cycloisomerase 2 family.</text>
</comment>
<comment type="caution">
    <text evidence="3">The sequence shown here is derived from an EMBL/GenBank/DDBJ whole genome shotgun (WGS) entry which is preliminary data.</text>
</comment>
<dbReference type="PANTHER" id="PTHR30344:SF1">
    <property type="entry name" value="6-PHOSPHOGLUCONOLACTONASE"/>
    <property type="match status" value="1"/>
</dbReference>
<keyword evidence="2" id="KW-0732">Signal</keyword>